<dbReference type="RefSeq" id="WP_200394655.1">
    <property type="nucleotide sequence ID" value="NZ_CP066831.1"/>
</dbReference>
<dbReference type="AlphaFoldDB" id="A0A7T7I277"/>
<name>A0A7T7I277_9ACTN</name>
<proteinExistence type="predicted"/>
<feature type="region of interest" description="Disordered" evidence="1">
    <location>
        <begin position="1"/>
        <end position="26"/>
    </location>
</feature>
<sequence>MKTAGPASGDLSPNDSGDRKEDQPTAHLVIRALAACEHVMREPGRADFRARSDRAIQHN</sequence>
<evidence type="ECO:0000256" key="1">
    <source>
        <dbReference type="SAM" id="MobiDB-lite"/>
    </source>
</evidence>
<accession>A0A7T7I277</accession>
<dbReference type="Proteomes" id="UP000595636">
    <property type="component" value="Chromosome"/>
</dbReference>
<keyword evidence="3" id="KW-1185">Reference proteome</keyword>
<reference evidence="2 3" key="1">
    <citation type="submission" date="2020-12" db="EMBL/GenBank/DDBJ databases">
        <title>A novel species.</title>
        <authorList>
            <person name="Li K."/>
        </authorList>
    </citation>
    <scope>NUCLEOTIDE SEQUENCE [LARGE SCALE GENOMIC DNA]</scope>
    <source>
        <strain evidence="2 3">ZYC-3</strain>
    </source>
</reference>
<protein>
    <submittedName>
        <fullName evidence="2">Uncharacterized protein</fullName>
    </submittedName>
</protein>
<evidence type="ECO:0000313" key="3">
    <source>
        <dbReference type="Proteomes" id="UP000595636"/>
    </source>
</evidence>
<dbReference type="KEGG" id="slf:JEQ17_08525"/>
<gene>
    <name evidence="2" type="ORF">JEQ17_08525</name>
</gene>
<evidence type="ECO:0000313" key="2">
    <source>
        <dbReference type="EMBL" id="QQM39508.1"/>
    </source>
</evidence>
<organism evidence="2 3">
    <name type="scientific">Streptomyces liliifuscus</name>
    <dbReference type="NCBI Taxonomy" id="2797636"/>
    <lineage>
        <taxon>Bacteria</taxon>
        <taxon>Bacillati</taxon>
        <taxon>Actinomycetota</taxon>
        <taxon>Actinomycetes</taxon>
        <taxon>Kitasatosporales</taxon>
        <taxon>Streptomycetaceae</taxon>
        <taxon>Streptomyces</taxon>
    </lineage>
</organism>
<dbReference type="EMBL" id="CP066831">
    <property type="protein sequence ID" value="QQM39508.1"/>
    <property type="molecule type" value="Genomic_DNA"/>
</dbReference>